<keyword evidence="1" id="KW-0472">Membrane</keyword>
<sequence length="84" mass="8771">MGWQDMVFLLGAGVTVGVLYPTLRSTTASVPWGTSIPAALLKVVFAATFASMDMLLSAVGMLVAALMWGLIALLRHPAVPNPVS</sequence>
<dbReference type="AlphaFoldDB" id="J3EWV8"/>
<evidence type="ECO:0000256" key="1">
    <source>
        <dbReference type="SAM" id="Phobius"/>
    </source>
</evidence>
<organism evidence="2 3">
    <name type="scientific">Halogranum salarium B-1</name>
    <dbReference type="NCBI Taxonomy" id="1210908"/>
    <lineage>
        <taxon>Archaea</taxon>
        <taxon>Methanobacteriati</taxon>
        <taxon>Methanobacteriota</taxon>
        <taxon>Stenosarchaea group</taxon>
        <taxon>Halobacteria</taxon>
        <taxon>Halobacteriales</taxon>
        <taxon>Haloferacaceae</taxon>
    </lineage>
</organism>
<keyword evidence="1" id="KW-1133">Transmembrane helix</keyword>
<name>J3EWV8_9EURY</name>
<dbReference type="EMBL" id="ALJD01000004">
    <property type="protein sequence ID" value="EJN59467.1"/>
    <property type="molecule type" value="Genomic_DNA"/>
</dbReference>
<keyword evidence="1" id="KW-0812">Transmembrane</keyword>
<comment type="caution">
    <text evidence="2">The sequence shown here is derived from an EMBL/GenBank/DDBJ whole genome shotgun (WGS) entry which is preliminary data.</text>
</comment>
<accession>J3EWV8</accession>
<reference evidence="2 3" key="1">
    <citation type="journal article" date="2012" name="J. Bacteriol.">
        <title>Draft Genome Sequence of the Extremely Halophilic Archaeon Halogranum salarium B-1T.</title>
        <authorList>
            <person name="Kim K.K."/>
            <person name="Lee K.C."/>
            <person name="Lee J.S."/>
        </authorList>
    </citation>
    <scope>NUCLEOTIDE SEQUENCE [LARGE SCALE GENOMIC DNA]</scope>
    <source>
        <strain evidence="2 3">B-1</strain>
    </source>
</reference>
<dbReference type="eggNOG" id="arCOG10239">
    <property type="taxonomic scope" value="Archaea"/>
</dbReference>
<feature type="transmembrane region" description="Helical" evidence="1">
    <location>
        <begin position="55"/>
        <end position="74"/>
    </location>
</feature>
<feature type="transmembrane region" description="Helical" evidence="1">
    <location>
        <begin position="30"/>
        <end position="49"/>
    </location>
</feature>
<dbReference type="OrthoDB" id="307345at2157"/>
<protein>
    <submittedName>
        <fullName evidence="2">Uncharacterized protein</fullName>
    </submittedName>
</protein>
<evidence type="ECO:0000313" key="3">
    <source>
        <dbReference type="Proteomes" id="UP000007813"/>
    </source>
</evidence>
<proteinExistence type="predicted"/>
<gene>
    <name evidence="2" type="ORF">HSB1_16250</name>
</gene>
<feature type="transmembrane region" description="Helical" evidence="1">
    <location>
        <begin position="6"/>
        <end position="23"/>
    </location>
</feature>
<dbReference type="RefSeq" id="WP_009366703.1">
    <property type="nucleotide sequence ID" value="NZ_ALJD01000004.1"/>
</dbReference>
<evidence type="ECO:0000313" key="2">
    <source>
        <dbReference type="EMBL" id="EJN59467.1"/>
    </source>
</evidence>
<dbReference type="Proteomes" id="UP000007813">
    <property type="component" value="Unassembled WGS sequence"/>
</dbReference>